<dbReference type="RefSeq" id="WP_006461373.1">
    <property type="nucleotide sequence ID" value="NZ_AEEC02000001.1"/>
</dbReference>
<gene>
    <name evidence="1" type="ORF">HFRIS_001215</name>
</gene>
<sequence>MSGFLLIAGLTAIVFMWLKRSGKIFHATGASSSIWQELIQQHGLHLDQQYRNIIGLDTNAQKMLIYSAGKPFVLNTYDVTGVETNWNTVTTRNGWGMIRQKDTHNRLFIKTRSMTDPRVEVRFHSKEEMDNWYQRLSVMFNLR</sequence>
<comment type="caution">
    <text evidence="1">The sequence shown here is derived from an EMBL/GenBank/DDBJ whole genome shotgun (WGS) entry which is preliminary data.</text>
</comment>
<dbReference type="Proteomes" id="UP000006772">
    <property type="component" value="Unassembled WGS sequence"/>
</dbReference>
<organism evidence="1 2">
    <name type="scientific">Herbaspirillum frisingense GSF30</name>
    <dbReference type="NCBI Taxonomy" id="864073"/>
    <lineage>
        <taxon>Bacteria</taxon>
        <taxon>Pseudomonadati</taxon>
        <taxon>Pseudomonadota</taxon>
        <taxon>Betaproteobacteria</taxon>
        <taxon>Burkholderiales</taxon>
        <taxon>Oxalobacteraceae</taxon>
        <taxon>Herbaspirillum</taxon>
    </lineage>
</organism>
<protein>
    <submittedName>
        <fullName evidence="1">Uncharacterized protein</fullName>
    </submittedName>
</protein>
<dbReference type="EMBL" id="AEEC02000001">
    <property type="protein sequence ID" value="EOA06889.1"/>
    <property type="molecule type" value="Genomic_DNA"/>
</dbReference>
<reference evidence="1 2" key="1">
    <citation type="journal article" date="2013" name="Front. Microbiol.">
        <title>The genome of the endophytic bacterium H. frisingense GSF30(T) identifies diverse strategies in the Herbaspirillum genus to interact with plants.</title>
        <authorList>
            <person name="Straub D."/>
            <person name="Rothballer M."/>
            <person name="Hartmann A."/>
            <person name="Ludewig U."/>
        </authorList>
    </citation>
    <scope>NUCLEOTIDE SEQUENCE [LARGE SCALE GENOMIC DNA]</scope>
    <source>
        <strain evidence="1 2">GSF30</strain>
    </source>
</reference>
<name>A0AAI9IIV7_9BURK</name>
<proteinExistence type="predicted"/>
<evidence type="ECO:0000313" key="1">
    <source>
        <dbReference type="EMBL" id="EOA06889.1"/>
    </source>
</evidence>
<dbReference type="AlphaFoldDB" id="A0AAI9IIV7"/>
<accession>A0AAI9IIV7</accession>
<evidence type="ECO:0000313" key="2">
    <source>
        <dbReference type="Proteomes" id="UP000006772"/>
    </source>
</evidence>